<dbReference type="RefSeq" id="WP_075518036.1">
    <property type="nucleotide sequence ID" value="NZ_FPLD01000036.1"/>
</dbReference>
<evidence type="ECO:0000256" key="5">
    <source>
        <dbReference type="ARBA" id="ARBA00023163"/>
    </source>
</evidence>
<dbReference type="GO" id="GO:0000976">
    <property type="term" value="F:transcription cis-regulatory region binding"/>
    <property type="evidence" value="ECO:0007669"/>
    <property type="project" value="TreeGrafter"/>
</dbReference>
<dbReference type="GO" id="GO:0005829">
    <property type="term" value="C:cytosol"/>
    <property type="evidence" value="ECO:0007669"/>
    <property type="project" value="TreeGrafter"/>
</dbReference>
<protein>
    <submittedName>
        <fullName evidence="10">DNA-binding response regulator</fullName>
    </submittedName>
</protein>
<proteinExistence type="predicted"/>
<dbReference type="Gene3D" id="3.40.50.2300">
    <property type="match status" value="1"/>
</dbReference>
<evidence type="ECO:0000256" key="4">
    <source>
        <dbReference type="ARBA" id="ARBA00023125"/>
    </source>
</evidence>
<dbReference type="InterPro" id="IPR039420">
    <property type="entry name" value="WalR-like"/>
</dbReference>
<dbReference type="Proteomes" id="UP000183794">
    <property type="component" value="Unassembled WGS sequence"/>
</dbReference>
<dbReference type="Gene3D" id="1.10.10.10">
    <property type="entry name" value="Winged helix-like DNA-binding domain superfamily/Winged helix DNA-binding domain"/>
    <property type="match status" value="1"/>
</dbReference>
<keyword evidence="4 7" id="KW-0238">DNA-binding</keyword>
<dbReference type="CDD" id="cd17574">
    <property type="entry name" value="REC_OmpR"/>
    <property type="match status" value="1"/>
</dbReference>
<keyword evidence="5" id="KW-0804">Transcription</keyword>
<evidence type="ECO:0000256" key="7">
    <source>
        <dbReference type="PROSITE-ProRule" id="PRU01091"/>
    </source>
</evidence>
<dbReference type="GO" id="GO:0006355">
    <property type="term" value="P:regulation of DNA-templated transcription"/>
    <property type="evidence" value="ECO:0007669"/>
    <property type="project" value="InterPro"/>
</dbReference>
<dbReference type="InterPro" id="IPR011006">
    <property type="entry name" value="CheY-like_superfamily"/>
</dbReference>
<dbReference type="PANTHER" id="PTHR48111:SF47">
    <property type="entry name" value="TRANSCRIPTIONAL REGULATORY PROTEIN RSTA"/>
    <property type="match status" value="1"/>
</dbReference>
<evidence type="ECO:0000259" key="9">
    <source>
        <dbReference type="PROSITE" id="PS51755"/>
    </source>
</evidence>
<organism evidence="10 11">
    <name type="scientific">Moritella viscosa</name>
    <dbReference type="NCBI Taxonomy" id="80854"/>
    <lineage>
        <taxon>Bacteria</taxon>
        <taxon>Pseudomonadati</taxon>
        <taxon>Pseudomonadota</taxon>
        <taxon>Gammaproteobacteria</taxon>
        <taxon>Alteromonadales</taxon>
        <taxon>Moritellaceae</taxon>
        <taxon>Moritella</taxon>
    </lineage>
</organism>
<evidence type="ECO:0000256" key="6">
    <source>
        <dbReference type="PROSITE-ProRule" id="PRU00169"/>
    </source>
</evidence>
<gene>
    <name evidence="10" type="ORF">NVI5450_1009</name>
</gene>
<feature type="DNA-binding region" description="OmpR/PhoB-type" evidence="7">
    <location>
        <begin position="131"/>
        <end position="231"/>
    </location>
</feature>
<feature type="domain" description="OmpR/PhoB-type" evidence="9">
    <location>
        <begin position="131"/>
        <end position="231"/>
    </location>
</feature>
<evidence type="ECO:0000256" key="2">
    <source>
        <dbReference type="ARBA" id="ARBA00023012"/>
    </source>
</evidence>
<dbReference type="CDD" id="cd00383">
    <property type="entry name" value="trans_reg_C"/>
    <property type="match status" value="1"/>
</dbReference>
<sequence length="232" mass="26127">MLENGKKHILIVEDDLEICRLIDMFLRTKGYQVSLSNSGTEGLADIARLQPDLVVLDIMMPGMNGIEVCKQSREIYTGPIIMLTACSEEISEIAALDTGADGYLHKPLRPHILLSHIEALLRRESRSKKSDNALSHTGTLTIDTLKRLVTRDNEEIILTGAEYEMLEYLAKQAGTIISRDECYKALKGVEFDGLDRALDMRLSSLRKKIKDDVAPYQIIKTIRCKGYLFVKQ</sequence>
<dbReference type="Pfam" id="PF00072">
    <property type="entry name" value="Response_reg"/>
    <property type="match status" value="1"/>
</dbReference>
<dbReference type="GO" id="GO:0032993">
    <property type="term" value="C:protein-DNA complex"/>
    <property type="evidence" value="ECO:0007669"/>
    <property type="project" value="TreeGrafter"/>
</dbReference>
<dbReference type="SUPFAM" id="SSF52172">
    <property type="entry name" value="CheY-like"/>
    <property type="match status" value="1"/>
</dbReference>
<reference evidence="10 11" key="1">
    <citation type="submission" date="2016-11" db="EMBL/GenBank/DDBJ databases">
        <authorList>
            <person name="Jaros S."/>
            <person name="Januszkiewicz K."/>
            <person name="Wedrychowicz H."/>
        </authorList>
    </citation>
    <scope>NUCLEOTIDE SEQUENCE [LARGE SCALE GENOMIC DNA]</scope>
    <source>
        <strain evidence="10">NVI 5450</strain>
    </source>
</reference>
<evidence type="ECO:0000313" key="11">
    <source>
        <dbReference type="Proteomes" id="UP000183794"/>
    </source>
</evidence>
<keyword evidence="2" id="KW-0902">Two-component regulatory system</keyword>
<dbReference type="AlphaFoldDB" id="A0A1L0AP71"/>
<dbReference type="PANTHER" id="PTHR48111">
    <property type="entry name" value="REGULATOR OF RPOS"/>
    <property type="match status" value="1"/>
</dbReference>
<evidence type="ECO:0000259" key="8">
    <source>
        <dbReference type="PROSITE" id="PS50110"/>
    </source>
</evidence>
<dbReference type="InterPro" id="IPR001867">
    <property type="entry name" value="OmpR/PhoB-type_DNA-bd"/>
</dbReference>
<dbReference type="Pfam" id="PF00486">
    <property type="entry name" value="Trans_reg_C"/>
    <property type="match status" value="1"/>
</dbReference>
<keyword evidence="3" id="KW-0805">Transcription regulation</keyword>
<dbReference type="PROSITE" id="PS51755">
    <property type="entry name" value="OMPR_PHOB"/>
    <property type="match status" value="1"/>
</dbReference>
<dbReference type="PROSITE" id="PS50110">
    <property type="entry name" value="RESPONSE_REGULATORY"/>
    <property type="match status" value="1"/>
</dbReference>
<dbReference type="SMART" id="SM00448">
    <property type="entry name" value="REC"/>
    <property type="match status" value="1"/>
</dbReference>
<name>A0A1L0AP71_9GAMM</name>
<dbReference type="EMBL" id="FPLD01000036">
    <property type="protein sequence ID" value="SGY89560.1"/>
    <property type="molecule type" value="Genomic_DNA"/>
</dbReference>
<feature type="modified residue" description="4-aspartylphosphate" evidence="6">
    <location>
        <position position="57"/>
    </location>
</feature>
<dbReference type="InterPro" id="IPR001789">
    <property type="entry name" value="Sig_transdc_resp-reg_receiver"/>
</dbReference>
<evidence type="ECO:0000256" key="3">
    <source>
        <dbReference type="ARBA" id="ARBA00023015"/>
    </source>
</evidence>
<dbReference type="GO" id="GO:0000156">
    <property type="term" value="F:phosphorelay response regulator activity"/>
    <property type="evidence" value="ECO:0007669"/>
    <property type="project" value="TreeGrafter"/>
</dbReference>
<accession>A0A1L0AP71</accession>
<dbReference type="SMART" id="SM00862">
    <property type="entry name" value="Trans_reg_C"/>
    <property type="match status" value="1"/>
</dbReference>
<feature type="domain" description="Response regulatory" evidence="8">
    <location>
        <begin position="8"/>
        <end position="121"/>
    </location>
</feature>
<dbReference type="OrthoDB" id="9802426at2"/>
<dbReference type="InterPro" id="IPR036388">
    <property type="entry name" value="WH-like_DNA-bd_sf"/>
</dbReference>
<evidence type="ECO:0000313" key="10">
    <source>
        <dbReference type="EMBL" id="SGY89560.1"/>
    </source>
</evidence>
<keyword evidence="1 6" id="KW-0597">Phosphoprotein</keyword>
<evidence type="ECO:0000256" key="1">
    <source>
        <dbReference type="ARBA" id="ARBA00022553"/>
    </source>
</evidence>
<dbReference type="FunFam" id="3.40.50.2300:FF:000001">
    <property type="entry name" value="DNA-binding response regulator PhoB"/>
    <property type="match status" value="1"/>
</dbReference>